<accession>A0A1B1N0Z2</accession>
<feature type="transmembrane region" description="Helical" evidence="1">
    <location>
        <begin position="54"/>
        <end position="72"/>
    </location>
</feature>
<dbReference type="EMBL" id="CP014167">
    <property type="protein sequence ID" value="ANS75081.1"/>
    <property type="molecule type" value="Genomic_DNA"/>
</dbReference>
<feature type="transmembrane region" description="Helical" evidence="1">
    <location>
        <begin position="6"/>
        <end position="24"/>
    </location>
</feature>
<evidence type="ECO:0000313" key="4">
    <source>
        <dbReference type="Proteomes" id="UP000092573"/>
    </source>
</evidence>
<keyword evidence="4" id="KW-1185">Reference proteome</keyword>
<dbReference type="RefSeq" id="WP_068696380.1">
    <property type="nucleotide sequence ID" value="NZ_CP014167.1"/>
</dbReference>
<sequence>MIGMAIFYMILGVIILGLGILMIVKPALGWYQQQWKFEEDLSEPSDMYISLRKLLGIIILFVGLIFIAGGIMNCF</sequence>
<protein>
    <recommendedName>
        <fullName evidence="2">DUF6199 domain-containing protein</fullName>
    </recommendedName>
</protein>
<dbReference type="Pfam" id="PF19701">
    <property type="entry name" value="DUF6199"/>
    <property type="match status" value="1"/>
</dbReference>
<dbReference type="Proteomes" id="UP000092573">
    <property type="component" value="Chromosome"/>
</dbReference>
<name>A0A1B1N0Z2_9BACL</name>
<evidence type="ECO:0000259" key="2">
    <source>
        <dbReference type="Pfam" id="PF19701"/>
    </source>
</evidence>
<keyword evidence="1" id="KW-0472">Membrane</keyword>
<keyword evidence="1" id="KW-0812">Transmembrane</keyword>
<reference evidence="3 4" key="1">
    <citation type="submission" date="2016-01" db="EMBL/GenBank/DDBJ databases">
        <title>Complete Genome Sequence of Paenibacillus yonginensis DCY84, a novel Plant Growth-Promoting Bacteria with Elicitation of Induced Systemic Resistance.</title>
        <authorList>
            <person name="Kim Y.J."/>
            <person name="Yang D.C."/>
            <person name="Sukweenadhi J."/>
        </authorList>
    </citation>
    <scope>NUCLEOTIDE SEQUENCE [LARGE SCALE GENOMIC DNA]</scope>
    <source>
        <strain evidence="3 4">DCY84</strain>
    </source>
</reference>
<gene>
    <name evidence="3" type="ORF">AWM70_11110</name>
</gene>
<evidence type="ECO:0000313" key="3">
    <source>
        <dbReference type="EMBL" id="ANS75081.1"/>
    </source>
</evidence>
<keyword evidence="1" id="KW-1133">Transmembrane helix</keyword>
<dbReference type="AlphaFoldDB" id="A0A1B1N0Z2"/>
<proteinExistence type="predicted"/>
<organism evidence="3 4">
    <name type="scientific">Paenibacillus yonginensis</name>
    <dbReference type="NCBI Taxonomy" id="1462996"/>
    <lineage>
        <taxon>Bacteria</taxon>
        <taxon>Bacillati</taxon>
        <taxon>Bacillota</taxon>
        <taxon>Bacilli</taxon>
        <taxon>Bacillales</taxon>
        <taxon>Paenibacillaceae</taxon>
        <taxon>Paenibacillus</taxon>
    </lineage>
</organism>
<feature type="domain" description="DUF6199" evidence="2">
    <location>
        <begin position="11"/>
        <end position="69"/>
    </location>
</feature>
<evidence type="ECO:0000256" key="1">
    <source>
        <dbReference type="SAM" id="Phobius"/>
    </source>
</evidence>
<dbReference type="KEGG" id="pyg:AWM70_11110"/>
<dbReference type="InterPro" id="IPR045679">
    <property type="entry name" value="DUF6199"/>
</dbReference>